<dbReference type="InterPro" id="IPR011011">
    <property type="entry name" value="Znf_FYVE_PHD"/>
</dbReference>
<dbReference type="GO" id="GO:0031267">
    <property type="term" value="F:small GTPase binding"/>
    <property type="evidence" value="ECO:0007669"/>
    <property type="project" value="InterPro"/>
</dbReference>
<evidence type="ECO:0000313" key="9">
    <source>
        <dbReference type="Proteomes" id="UP001152803"/>
    </source>
</evidence>
<dbReference type="PANTHER" id="PTHR45716">
    <property type="entry name" value="BITESIZE, ISOFORM I"/>
    <property type="match status" value="1"/>
</dbReference>
<keyword evidence="4" id="KW-0175">Coiled coil</keyword>
<evidence type="ECO:0000313" key="8">
    <source>
        <dbReference type="EMBL" id="KAJ8276456.1"/>
    </source>
</evidence>
<dbReference type="InterPro" id="IPR044134">
    <property type="entry name" value="FYVE_Slp4"/>
</dbReference>
<evidence type="ECO:0000256" key="5">
    <source>
        <dbReference type="SAM" id="MobiDB-lite"/>
    </source>
</evidence>
<dbReference type="InterPro" id="IPR013083">
    <property type="entry name" value="Znf_RING/FYVE/PHD"/>
</dbReference>
<protein>
    <recommendedName>
        <fullName evidence="10">Synaptotagmin-like protein 4</fullName>
    </recommendedName>
</protein>
<dbReference type="InterPro" id="IPR035892">
    <property type="entry name" value="C2_domain_sf"/>
</dbReference>
<dbReference type="InterPro" id="IPR041282">
    <property type="entry name" value="FYVE_2"/>
</dbReference>
<dbReference type="InterPro" id="IPR010911">
    <property type="entry name" value="Rab_BD"/>
</dbReference>
<dbReference type="SUPFAM" id="SSF49562">
    <property type="entry name" value="C2 domain (Calcium/lipid-binding domain, CaLB)"/>
    <property type="match status" value="2"/>
</dbReference>
<dbReference type="PROSITE" id="PS50916">
    <property type="entry name" value="RABBD"/>
    <property type="match status" value="1"/>
</dbReference>
<comment type="caution">
    <text evidence="8">The sequence shown here is derived from an EMBL/GenBank/DDBJ whole genome shotgun (WGS) entry which is preliminary data.</text>
</comment>
<comment type="subcellular location">
    <subcellularLocation>
        <location evidence="1">Membrane</location>
        <topology evidence="1">Peripheral membrane protein</topology>
    </subcellularLocation>
</comment>
<feature type="domain" description="C2" evidence="6">
    <location>
        <begin position="490"/>
        <end position="615"/>
    </location>
</feature>
<feature type="coiled-coil region" evidence="4">
    <location>
        <begin position="25"/>
        <end position="52"/>
    </location>
</feature>
<feature type="compositionally biased region" description="Basic and acidic residues" evidence="5">
    <location>
        <begin position="195"/>
        <end position="204"/>
    </location>
</feature>
<dbReference type="GO" id="GO:0042043">
    <property type="term" value="F:neurexin family protein binding"/>
    <property type="evidence" value="ECO:0007669"/>
    <property type="project" value="TreeGrafter"/>
</dbReference>
<dbReference type="GO" id="GO:0006886">
    <property type="term" value="P:intracellular protein transport"/>
    <property type="evidence" value="ECO:0007669"/>
    <property type="project" value="InterPro"/>
</dbReference>
<dbReference type="InterPro" id="IPR000008">
    <property type="entry name" value="C2_dom"/>
</dbReference>
<dbReference type="Gene3D" id="2.60.40.150">
    <property type="entry name" value="C2 domain"/>
    <property type="match status" value="2"/>
</dbReference>
<feature type="region of interest" description="Disordered" evidence="5">
    <location>
        <begin position="276"/>
        <end position="298"/>
    </location>
</feature>
<dbReference type="PROSITE" id="PS50004">
    <property type="entry name" value="C2"/>
    <property type="match status" value="2"/>
</dbReference>
<dbReference type="Pfam" id="PF02318">
    <property type="entry name" value="FYVE_2"/>
    <property type="match status" value="1"/>
</dbReference>
<evidence type="ECO:0000256" key="2">
    <source>
        <dbReference type="ARBA" id="ARBA00022737"/>
    </source>
</evidence>
<feature type="region of interest" description="Disordered" evidence="5">
    <location>
        <begin position="182"/>
        <end position="204"/>
    </location>
</feature>
<evidence type="ECO:0008006" key="10">
    <source>
        <dbReference type="Google" id="ProtNLM"/>
    </source>
</evidence>
<dbReference type="SMART" id="SM00239">
    <property type="entry name" value="C2"/>
    <property type="match status" value="2"/>
</dbReference>
<dbReference type="GO" id="GO:0070382">
    <property type="term" value="C:exocytic vesicle"/>
    <property type="evidence" value="ECO:0007669"/>
    <property type="project" value="TreeGrafter"/>
</dbReference>
<evidence type="ECO:0000259" key="7">
    <source>
        <dbReference type="PROSITE" id="PS50916"/>
    </source>
</evidence>
<dbReference type="PANTHER" id="PTHR45716:SF4">
    <property type="entry name" value="SYNAPTOTAGMIN-LIKE PROTEIN 4"/>
    <property type="match status" value="1"/>
</dbReference>
<dbReference type="FunFam" id="2.60.40.150:FF:000006">
    <property type="entry name" value="Synaptotagmin-like 5, isoform CRA_a"/>
    <property type="match status" value="1"/>
</dbReference>
<proteinExistence type="predicted"/>
<keyword evidence="2" id="KW-0677">Repeat</keyword>
<dbReference type="SUPFAM" id="SSF57903">
    <property type="entry name" value="FYVE/PHD zinc finger"/>
    <property type="match status" value="1"/>
</dbReference>
<gene>
    <name evidence="8" type="ORF">COCON_G00082080</name>
</gene>
<evidence type="ECO:0000259" key="6">
    <source>
        <dbReference type="PROSITE" id="PS50004"/>
    </source>
</evidence>
<name>A0A9Q1I211_CONCO</name>
<sequence>MLPDGELISVAFLTDTERELILEVLRRDEELRQAEEQRVRRLKLELLEAKKKGAKCGNRYYDKRSCGRCQEQLSPLGAGYCHGCNHQVCTKCRAVNTNGFWVCNVCAMEADFKKSTGDWFYDQRVNRFSSSPGHGIVRASLRKKPPLKMQGTRKVLLQSSEMMPSKAEPVPQDRLKDQLNFNKGTCASEPSKASDPSDGKIEQHSDVRMKDLDAGHTGQSASDQASILDRVNSCPGDFFEDKCLFKRSTKRAQKPVEYSKTPSMLGLCEDSTEVLGGSMGDHSKSASGLNGQEEEEEEDIDNLVKFHRNSISKSSLGSMTGMYSGAGDCIEVSGDIVFSLAYDERTQTLSVLIKECRNLAYGDAMKQCTSPYVKCYLLPGKSQHNKKKTSVKRNTVNPAYNENLKFSICRSQVLMRTLLLSVWHYDLFGHNMFLGEVELPLDCKDLDSPNEECIALRGKVIPHAQLSALPQYKGQLVVSLKYVTADMSSTDGAKALSFLKKKKSSEGELHIHIKEARDLTPVKAGGALDSFVKGYLLPVKTRAAKKKTPVVRMTQNPRYDHTFIYKDLRLEQLKSMSLELTVWDRETSNDFLGGIRLRSGTEEQSGSNEEVCLWQKMMQYPDSWAEGTLSLCSSMDHSN</sequence>
<dbReference type="EMBL" id="JAFJMO010000005">
    <property type="protein sequence ID" value="KAJ8276456.1"/>
    <property type="molecule type" value="Genomic_DNA"/>
</dbReference>
<dbReference type="CDD" id="cd04020">
    <property type="entry name" value="C2B_SLP_1-2-3-4"/>
    <property type="match status" value="1"/>
</dbReference>
<dbReference type="InterPro" id="IPR043567">
    <property type="entry name" value="SYTL1-5_C2B"/>
</dbReference>
<keyword evidence="3" id="KW-0472">Membrane</keyword>
<dbReference type="Gene3D" id="3.30.40.10">
    <property type="entry name" value="Zinc/RING finger domain, C3HC4 (zinc finger)"/>
    <property type="match status" value="1"/>
</dbReference>
<evidence type="ECO:0000256" key="3">
    <source>
        <dbReference type="ARBA" id="ARBA00023136"/>
    </source>
</evidence>
<organism evidence="8 9">
    <name type="scientific">Conger conger</name>
    <name type="common">Conger eel</name>
    <name type="synonym">Muraena conger</name>
    <dbReference type="NCBI Taxonomy" id="82655"/>
    <lineage>
        <taxon>Eukaryota</taxon>
        <taxon>Metazoa</taxon>
        <taxon>Chordata</taxon>
        <taxon>Craniata</taxon>
        <taxon>Vertebrata</taxon>
        <taxon>Euteleostomi</taxon>
        <taxon>Actinopterygii</taxon>
        <taxon>Neopterygii</taxon>
        <taxon>Teleostei</taxon>
        <taxon>Anguilliformes</taxon>
        <taxon>Congridae</taxon>
        <taxon>Conger</taxon>
    </lineage>
</organism>
<dbReference type="Proteomes" id="UP001152803">
    <property type="component" value="Unassembled WGS sequence"/>
</dbReference>
<dbReference type="OrthoDB" id="195679at2759"/>
<feature type="domain" description="RabBD" evidence="7">
    <location>
        <begin position="7"/>
        <end position="123"/>
    </location>
</feature>
<dbReference type="GO" id="GO:0006887">
    <property type="term" value="P:exocytosis"/>
    <property type="evidence" value="ECO:0007669"/>
    <property type="project" value="TreeGrafter"/>
</dbReference>
<dbReference type="FunFam" id="3.30.40.10:FF:000018">
    <property type="entry name" value="Synaptotagmin-like 5, isoform CRA_a"/>
    <property type="match status" value="1"/>
</dbReference>
<evidence type="ECO:0000256" key="4">
    <source>
        <dbReference type="SAM" id="Coils"/>
    </source>
</evidence>
<accession>A0A9Q1I211</accession>
<feature type="domain" description="C2" evidence="6">
    <location>
        <begin position="332"/>
        <end position="454"/>
    </location>
</feature>
<dbReference type="Pfam" id="PF00168">
    <property type="entry name" value="C2"/>
    <property type="match status" value="2"/>
</dbReference>
<dbReference type="AlphaFoldDB" id="A0A9Q1I211"/>
<reference evidence="8" key="1">
    <citation type="journal article" date="2023" name="Science">
        <title>Genome structures resolve the early diversification of teleost fishes.</title>
        <authorList>
            <person name="Parey E."/>
            <person name="Louis A."/>
            <person name="Montfort J."/>
            <person name="Bouchez O."/>
            <person name="Roques C."/>
            <person name="Iampietro C."/>
            <person name="Lluch J."/>
            <person name="Castinel A."/>
            <person name="Donnadieu C."/>
            <person name="Desvignes T."/>
            <person name="Floi Bucao C."/>
            <person name="Jouanno E."/>
            <person name="Wen M."/>
            <person name="Mejri S."/>
            <person name="Dirks R."/>
            <person name="Jansen H."/>
            <person name="Henkel C."/>
            <person name="Chen W.J."/>
            <person name="Zahm M."/>
            <person name="Cabau C."/>
            <person name="Klopp C."/>
            <person name="Thompson A.W."/>
            <person name="Robinson-Rechavi M."/>
            <person name="Braasch I."/>
            <person name="Lecointre G."/>
            <person name="Bobe J."/>
            <person name="Postlethwait J.H."/>
            <person name="Berthelot C."/>
            <person name="Roest Crollius H."/>
            <person name="Guiguen Y."/>
        </authorList>
    </citation>
    <scope>NUCLEOTIDE SEQUENCE</scope>
    <source>
        <strain evidence="8">Concon-B</strain>
    </source>
</reference>
<dbReference type="CDD" id="cd15764">
    <property type="entry name" value="FYVE_Slp4"/>
    <property type="match status" value="1"/>
</dbReference>
<evidence type="ECO:0000256" key="1">
    <source>
        <dbReference type="ARBA" id="ARBA00004170"/>
    </source>
</evidence>
<keyword evidence="9" id="KW-1185">Reference proteome</keyword>
<dbReference type="GO" id="GO:0005886">
    <property type="term" value="C:plasma membrane"/>
    <property type="evidence" value="ECO:0007669"/>
    <property type="project" value="TreeGrafter"/>
</dbReference>